<dbReference type="InterPro" id="IPR059025">
    <property type="entry name" value="STB6_N"/>
</dbReference>
<protein>
    <submittedName>
        <fullName evidence="3">Similar to Protein STB2 acc. no. P46679</fullName>
    </submittedName>
</protein>
<feature type="domain" description="STB6-like N-terminal" evidence="2">
    <location>
        <begin position="63"/>
        <end position="199"/>
    </location>
</feature>
<dbReference type="AlphaFoldDB" id="U4LUS3"/>
<dbReference type="PANTHER" id="PTHR31011:SF2">
    <property type="entry name" value="PROTEIN STB2-RELATED"/>
    <property type="match status" value="1"/>
</dbReference>
<feature type="compositionally biased region" description="Basic and acidic residues" evidence="1">
    <location>
        <begin position="490"/>
        <end position="516"/>
    </location>
</feature>
<feature type="compositionally biased region" description="Polar residues" evidence="1">
    <location>
        <begin position="431"/>
        <end position="440"/>
    </location>
</feature>
<dbReference type="eggNOG" id="ENOG502QT8Q">
    <property type="taxonomic scope" value="Eukaryota"/>
</dbReference>
<evidence type="ECO:0000313" key="4">
    <source>
        <dbReference type="Proteomes" id="UP000018144"/>
    </source>
</evidence>
<organism evidence="3 4">
    <name type="scientific">Pyronema omphalodes (strain CBS 100304)</name>
    <name type="common">Pyronema confluens</name>
    <dbReference type="NCBI Taxonomy" id="1076935"/>
    <lineage>
        <taxon>Eukaryota</taxon>
        <taxon>Fungi</taxon>
        <taxon>Dikarya</taxon>
        <taxon>Ascomycota</taxon>
        <taxon>Pezizomycotina</taxon>
        <taxon>Pezizomycetes</taxon>
        <taxon>Pezizales</taxon>
        <taxon>Pyronemataceae</taxon>
        <taxon>Pyronema</taxon>
    </lineage>
</organism>
<accession>U4LUS3</accession>
<feature type="compositionally biased region" description="Low complexity" evidence="1">
    <location>
        <begin position="1"/>
        <end position="15"/>
    </location>
</feature>
<sequence length="969" mass="106498">MPQSQSQSQSQQQSQPHLSRQASLKRPTNHAPALPQYAEYVVETPISGVAPTIPLQETDYEDHIFFDPVAFRYLEEEPYVRVISRREYLFGYEVYLVEQWAVNRLKPTFIICTYTGDSSHRITVSFLRIPKNPALWSKRLSVYLKEVTRLARPKTTDQGTLMITNLSSFPSTLTVIPIPGGDFKHHRSNFIINSNLKRLACSVRSITLTTPTDTAQQKFHSLFLTSPRNNFYESVTELVRVCQVALVLFDLLKARYADGLLCDPTEKALKEFWSEFGVDYYNHEPLDGILGPTTVAALLGLLLGARNRLSLCGAPVPKDAFELGGMTKGIHNFQRSQRLSPRSGRLDRQTLDRLHKLTNGNQGKGPDIFAVPRAIKSTVVDLSQRATGAGGTGKEEPGAPETTDMERFRTQVSGEQGKWLWFGKAKKPTIGTHSNQPSRKSSFENHRRQSISDDEGGGSVISGFGRSETTESAPQLHMPQGTTFGSIDSGRSEPRGGRDGRDGRDSRDGRESRDIHNVQNTPSKDTTSTLSTILKDSPYPNPPTPSPSKDAKEKETVSSDLRKAVLGIKGRIKDATQDLKHHTDSLRRGHQRQNTKDAIPTFDISAPASPVLPQGMGGRAGEAMWQAQNMQDMQGKLAGTGSGPPAQENQSRVTGLEGSIAAGSSGLQTHSAPSTQPSTATGPGPAPGWGAPMVMVGGNGVSFSSCHPSYPNPPHAASLPPSPRPDNIDVHNPYPNHSPAPTQEEWQEYQEPPHVRVRRKSASALQTTQHHDSWYPHRLSFSLAEDAVLTWTPSFSPPDSPLLLATVSGPEIQDAVHFSSSHLNSLESRLDVISTNVTKFEGILAEKEDRMGRLEREQKERLEGERERVRDAITEAGVLGARMQYELGVVRGKLLDLEESVVNLEKWVGEVEEAVGGVEDGDAGGKGGRWWGWWRVGGGGGLLHYGVLRSFFSGITGCIFAYRAFVFFA</sequence>
<dbReference type="STRING" id="1076935.U4LUS3"/>
<reference evidence="3 4" key="1">
    <citation type="journal article" date="2013" name="PLoS Genet.">
        <title>The genome and development-dependent transcriptomes of Pyronema confluens: a window into fungal evolution.</title>
        <authorList>
            <person name="Traeger S."/>
            <person name="Altegoer F."/>
            <person name="Freitag M."/>
            <person name="Gabaldon T."/>
            <person name="Kempken F."/>
            <person name="Kumar A."/>
            <person name="Marcet-Houben M."/>
            <person name="Poggeler S."/>
            <person name="Stajich J.E."/>
            <person name="Nowrousian M."/>
        </authorList>
    </citation>
    <scope>NUCLEOTIDE SEQUENCE [LARGE SCALE GENOMIC DNA]</scope>
    <source>
        <strain evidence="4">CBS 100304</strain>
        <tissue evidence="3">Vegetative mycelium</tissue>
    </source>
</reference>
<feature type="compositionally biased region" description="Basic and acidic residues" evidence="1">
    <location>
        <begin position="549"/>
        <end position="563"/>
    </location>
</feature>
<evidence type="ECO:0000256" key="1">
    <source>
        <dbReference type="SAM" id="MobiDB-lite"/>
    </source>
</evidence>
<feature type="compositionally biased region" description="Polar residues" evidence="1">
    <location>
        <begin position="517"/>
        <end position="534"/>
    </location>
</feature>
<proteinExistence type="predicted"/>
<keyword evidence="4" id="KW-1185">Reference proteome</keyword>
<evidence type="ECO:0000259" key="2">
    <source>
        <dbReference type="Pfam" id="PF25995"/>
    </source>
</evidence>
<feature type="region of interest" description="Disordered" evidence="1">
    <location>
        <begin position="710"/>
        <end position="752"/>
    </location>
</feature>
<gene>
    <name evidence="3" type="ORF">PCON_02225</name>
</gene>
<feature type="compositionally biased region" description="Basic and acidic residues" evidence="1">
    <location>
        <begin position="441"/>
        <end position="451"/>
    </location>
</feature>
<feature type="region of interest" description="Disordered" evidence="1">
    <location>
        <begin position="662"/>
        <end position="691"/>
    </location>
</feature>
<evidence type="ECO:0000313" key="3">
    <source>
        <dbReference type="EMBL" id="CCX33962.1"/>
    </source>
</evidence>
<dbReference type="Pfam" id="PF25995">
    <property type="entry name" value="STB6_N"/>
    <property type="match status" value="1"/>
</dbReference>
<feature type="region of interest" description="Disordered" evidence="1">
    <location>
        <begin position="384"/>
        <end position="405"/>
    </location>
</feature>
<dbReference type="GO" id="GO:0070822">
    <property type="term" value="C:Sin3-type complex"/>
    <property type="evidence" value="ECO:0007669"/>
    <property type="project" value="TreeGrafter"/>
</dbReference>
<feature type="region of interest" description="Disordered" evidence="1">
    <location>
        <begin position="417"/>
        <end position="594"/>
    </location>
</feature>
<feature type="compositionally biased region" description="Pro residues" evidence="1">
    <location>
        <begin position="710"/>
        <end position="724"/>
    </location>
</feature>
<dbReference type="PANTHER" id="PTHR31011">
    <property type="entry name" value="PROTEIN STB2-RELATED"/>
    <property type="match status" value="1"/>
</dbReference>
<feature type="region of interest" description="Disordered" evidence="1">
    <location>
        <begin position="1"/>
        <end position="27"/>
    </location>
</feature>
<dbReference type="InterPro" id="IPR038919">
    <property type="entry name" value="STB2/STB2"/>
</dbReference>
<feature type="compositionally biased region" description="Basic and acidic residues" evidence="1">
    <location>
        <begin position="571"/>
        <end position="587"/>
    </location>
</feature>
<dbReference type="Proteomes" id="UP000018144">
    <property type="component" value="Unassembled WGS sequence"/>
</dbReference>
<dbReference type="OrthoDB" id="19806at2759"/>
<feature type="compositionally biased region" description="Low complexity" evidence="1">
    <location>
        <begin position="669"/>
        <end position="691"/>
    </location>
</feature>
<dbReference type="EMBL" id="HF936260">
    <property type="protein sequence ID" value="CCX33962.1"/>
    <property type="molecule type" value="Genomic_DNA"/>
</dbReference>
<name>U4LUS3_PYROM</name>